<feature type="compositionally biased region" description="Acidic residues" evidence="1">
    <location>
        <begin position="136"/>
        <end position="165"/>
    </location>
</feature>
<proteinExistence type="predicted"/>
<name>A0A9P6UQM4_9FUNG</name>
<dbReference type="PANTHER" id="PTHR12398:SF20">
    <property type="entry name" value="PROTEIN PHOSPHATASE 1 REGULATORY INHIBITOR SUBUNIT 2"/>
    <property type="match status" value="1"/>
</dbReference>
<dbReference type="Pfam" id="PF04979">
    <property type="entry name" value="IPP-2"/>
    <property type="match status" value="1"/>
</dbReference>
<organism evidence="2 3">
    <name type="scientific">Linnemannia gamsii</name>
    <dbReference type="NCBI Taxonomy" id="64522"/>
    <lineage>
        <taxon>Eukaryota</taxon>
        <taxon>Fungi</taxon>
        <taxon>Fungi incertae sedis</taxon>
        <taxon>Mucoromycota</taxon>
        <taxon>Mortierellomycotina</taxon>
        <taxon>Mortierellomycetes</taxon>
        <taxon>Mortierellales</taxon>
        <taxon>Mortierellaceae</taxon>
        <taxon>Linnemannia</taxon>
    </lineage>
</organism>
<evidence type="ECO:0000313" key="3">
    <source>
        <dbReference type="Proteomes" id="UP000823405"/>
    </source>
</evidence>
<feature type="compositionally biased region" description="Basic and acidic residues" evidence="1">
    <location>
        <begin position="166"/>
        <end position="176"/>
    </location>
</feature>
<evidence type="ECO:0000313" key="2">
    <source>
        <dbReference type="EMBL" id="KAG0315483.1"/>
    </source>
</evidence>
<sequence>MDSGLVHAQPGLAGDSHLPAVKGILKKATTAQTDENAPSRGDQLFLTTNNKELRDQGAEVTKVLLKWDEENLIITEAQKDSTMKIDEPKTPFVHYDHELDRVLDADEVFRLNGPRKKQAALAHTPPVPSYFKGLPDEDEDDDEDDDDREPNDEPEEWQSSDEDEQENKTDDHDKFARLRAQHYNMREAVKLGHALSQDDDDDDDDDDESKDAEQQQQPESRSRSRSPHQSFSLGSDSARKEKDDDEDSLDMEL</sequence>
<dbReference type="InterPro" id="IPR007062">
    <property type="entry name" value="PPI-2"/>
</dbReference>
<feature type="region of interest" description="Disordered" evidence="1">
    <location>
        <begin position="115"/>
        <end position="253"/>
    </location>
</feature>
<dbReference type="Proteomes" id="UP000823405">
    <property type="component" value="Unassembled WGS sequence"/>
</dbReference>
<dbReference type="EMBL" id="JAAAIN010000370">
    <property type="protein sequence ID" value="KAG0315483.1"/>
    <property type="molecule type" value="Genomic_DNA"/>
</dbReference>
<comment type="caution">
    <text evidence="2">The sequence shown here is derived from an EMBL/GenBank/DDBJ whole genome shotgun (WGS) entry which is preliminary data.</text>
</comment>
<dbReference type="GO" id="GO:0004864">
    <property type="term" value="F:protein phosphatase inhibitor activity"/>
    <property type="evidence" value="ECO:0007669"/>
    <property type="project" value="InterPro"/>
</dbReference>
<evidence type="ECO:0000256" key="1">
    <source>
        <dbReference type="SAM" id="MobiDB-lite"/>
    </source>
</evidence>
<dbReference type="Gene3D" id="6.10.250.1050">
    <property type="match status" value="1"/>
</dbReference>
<dbReference type="PANTHER" id="PTHR12398">
    <property type="entry name" value="PROTEIN PHOSPHATASE INHIBITOR"/>
    <property type="match status" value="1"/>
</dbReference>
<protein>
    <submittedName>
        <fullName evidence="2">Uncharacterized protein</fullName>
    </submittedName>
</protein>
<reference evidence="2" key="1">
    <citation type="journal article" date="2020" name="Fungal Divers.">
        <title>Resolving the Mortierellaceae phylogeny through synthesis of multi-gene phylogenetics and phylogenomics.</title>
        <authorList>
            <person name="Vandepol N."/>
            <person name="Liber J."/>
            <person name="Desiro A."/>
            <person name="Na H."/>
            <person name="Kennedy M."/>
            <person name="Barry K."/>
            <person name="Grigoriev I.V."/>
            <person name="Miller A.N."/>
            <person name="O'Donnell K."/>
            <person name="Stajich J.E."/>
            <person name="Bonito G."/>
        </authorList>
    </citation>
    <scope>NUCLEOTIDE SEQUENCE</scope>
    <source>
        <strain evidence="2">NVP60</strain>
    </source>
</reference>
<feature type="compositionally biased region" description="Acidic residues" evidence="1">
    <location>
        <begin position="197"/>
        <end position="210"/>
    </location>
</feature>
<accession>A0A9P6UQM4</accession>
<gene>
    <name evidence="2" type="ORF">BGZ97_008187</name>
</gene>
<dbReference type="OrthoDB" id="551302at2759"/>
<dbReference type="GO" id="GO:0009966">
    <property type="term" value="P:regulation of signal transduction"/>
    <property type="evidence" value="ECO:0007669"/>
    <property type="project" value="InterPro"/>
</dbReference>
<keyword evidence="3" id="KW-1185">Reference proteome</keyword>
<dbReference type="AlphaFoldDB" id="A0A9P6UQM4"/>
<feature type="compositionally biased region" description="Acidic residues" evidence="1">
    <location>
        <begin position="243"/>
        <end position="253"/>
    </location>
</feature>